<organism evidence="4 5">
    <name type="scientific">Microbacterium hominis</name>
    <dbReference type="NCBI Taxonomy" id="162426"/>
    <lineage>
        <taxon>Bacteria</taxon>
        <taxon>Bacillati</taxon>
        <taxon>Actinomycetota</taxon>
        <taxon>Actinomycetes</taxon>
        <taxon>Micrococcales</taxon>
        <taxon>Microbacteriaceae</taxon>
        <taxon>Microbacterium</taxon>
    </lineage>
</organism>
<protein>
    <recommendedName>
        <fullName evidence="3">DUF4190 domain-containing protein</fullName>
    </recommendedName>
</protein>
<gene>
    <name evidence="4" type="ORF">RM52_10510</name>
</gene>
<feature type="transmembrane region" description="Helical" evidence="2">
    <location>
        <begin position="89"/>
        <end position="116"/>
    </location>
</feature>
<evidence type="ECO:0000259" key="3">
    <source>
        <dbReference type="Pfam" id="PF13828"/>
    </source>
</evidence>
<evidence type="ECO:0000256" key="1">
    <source>
        <dbReference type="SAM" id="MobiDB-lite"/>
    </source>
</evidence>
<name>A0A0B4CZF4_9MICO</name>
<keyword evidence="2" id="KW-0812">Transmembrane</keyword>
<feature type="domain" description="DUF4190" evidence="3">
    <location>
        <begin position="90"/>
        <end position="152"/>
    </location>
</feature>
<reference evidence="4 5" key="1">
    <citation type="submission" date="2014-12" db="EMBL/GenBank/DDBJ databases">
        <title>Genome sequencing of Microbacterium hominis TPW29.</title>
        <authorList>
            <person name="Tan P.W."/>
            <person name="Chan K.-G."/>
        </authorList>
    </citation>
    <scope>NUCLEOTIDE SEQUENCE [LARGE SCALE GENOMIC DNA]</scope>
    <source>
        <strain evidence="4 5">TPW29</strain>
    </source>
</reference>
<sequence>MTDATNPQSPDAAATPPVTPPTPAPAADATSAPPAAPAYQPPAYQQPSYPSAPPAYGASTGAPVQPAPGAPPVYGSAPYYGAPAVKTNVLAVISMIASILGFVWILPLIGSVGGAIMGHISLNQIKRTGEGGRGMALAGVIVGWVGTAISLLIIGFFVFFIILGAAASSRYGSY</sequence>
<keyword evidence="2" id="KW-1133">Transmembrane helix</keyword>
<dbReference type="Pfam" id="PF13828">
    <property type="entry name" value="DUF4190"/>
    <property type="match status" value="1"/>
</dbReference>
<dbReference type="AlphaFoldDB" id="A0A0B4CZF4"/>
<dbReference type="Proteomes" id="UP000031202">
    <property type="component" value="Unassembled WGS sequence"/>
</dbReference>
<evidence type="ECO:0000256" key="2">
    <source>
        <dbReference type="SAM" id="Phobius"/>
    </source>
</evidence>
<comment type="caution">
    <text evidence="4">The sequence shown here is derived from an EMBL/GenBank/DDBJ whole genome shotgun (WGS) entry which is preliminary data.</text>
</comment>
<feature type="transmembrane region" description="Helical" evidence="2">
    <location>
        <begin position="137"/>
        <end position="167"/>
    </location>
</feature>
<evidence type="ECO:0000313" key="5">
    <source>
        <dbReference type="Proteomes" id="UP000031202"/>
    </source>
</evidence>
<keyword evidence="2" id="KW-0472">Membrane</keyword>
<feature type="compositionally biased region" description="Low complexity" evidence="1">
    <location>
        <begin position="41"/>
        <end position="62"/>
    </location>
</feature>
<feature type="region of interest" description="Disordered" evidence="1">
    <location>
        <begin position="1"/>
        <end position="62"/>
    </location>
</feature>
<dbReference type="InterPro" id="IPR025241">
    <property type="entry name" value="DUF4190"/>
</dbReference>
<dbReference type="RefSeq" id="WP_039416087.1">
    <property type="nucleotide sequence ID" value="NZ_JWSZ01000012.1"/>
</dbReference>
<evidence type="ECO:0000313" key="4">
    <source>
        <dbReference type="EMBL" id="KIC57440.1"/>
    </source>
</evidence>
<proteinExistence type="predicted"/>
<accession>A0A0B4CZF4</accession>
<dbReference type="EMBL" id="JWSZ01000012">
    <property type="protein sequence ID" value="KIC57440.1"/>
    <property type="molecule type" value="Genomic_DNA"/>
</dbReference>